<gene>
    <name evidence="3" type="ORF">SAMN05216326_102168</name>
</gene>
<dbReference type="SUPFAM" id="SSF89360">
    <property type="entry name" value="HesB-like domain"/>
    <property type="match status" value="1"/>
</dbReference>
<evidence type="ECO:0000313" key="4">
    <source>
        <dbReference type="Proteomes" id="UP000199345"/>
    </source>
</evidence>
<evidence type="ECO:0000256" key="1">
    <source>
        <dbReference type="ARBA" id="ARBA00006718"/>
    </source>
</evidence>
<dbReference type="InterPro" id="IPR035903">
    <property type="entry name" value="HesB-like_dom_sf"/>
</dbReference>
<name>A0A1H9YTQ9_9PROT</name>
<dbReference type="EMBL" id="FOIA01000002">
    <property type="protein sequence ID" value="SES72556.1"/>
    <property type="molecule type" value="Genomic_DNA"/>
</dbReference>
<keyword evidence="4" id="KW-1185">Reference proteome</keyword>
<proteinExistence type="inferred from homology"/>
<evidence type="ECO:0000313" key="3">
    <source>
        <dbReference type="EMBL" id="SES72556.1"/>
    </source>
</evidence>
<dbReference type="GO" id="GO:0051537">
    <property type="term" value="F:2 iron, 2 sulfur cluster binding"/>
    <property type="evidence" value="ECO:0007669"/>
    <property type="project" value="TreeGrafter"/>
</dbReference>
<dbReference type="PANTHER" id="PTHR10072">
    <property type="entry name" value="IRON-SULFUR CLUSTER ASSEMBLY PROTEIN"/>
    <property type="match status" value="1"/>
</dbReference>
<dbReference type="InterPro" id="IPR000361">
    <property type="entry name" value="ATAP_core_dom"/>
</dbReference>
<dbReference type="Proteomes" id="UP000199345">
    <property type="component" value="Unassembled WGS sequence"/>
</dbReference>
<comment type="similarity">
    <text evidence="1">Belongs to the HesB/IscA family.</text>
</comment>
<dbReference type="AlphaFoldDB" id="A0A1H9YTQ9"/>
<dbReference type="Gene3D" id="2.60.300.12">
    <property type="entry name" value="HesB-like domain"/>
    <property type="match status" value="1"/>
</dbReference>
<reference evidence="4" key="1">
    <citation type="submission" date="2016-10" db="EMBL/GenBank/DDBJ databases">
        <authorList>
            <person name="Varghese N."/>
            <person name="Submissions S."/>
        </authorList>
    </citation>
    <scope>NUCLEOTIDE SEQUENCE [LARGE SCALE GENOMIC DNA]</scope>
    <source>
        <strain evidence="4">Nm71</strain>
    </source>
</reference>
<organism evidence="3 4">
    <name type="scientific">Nitrosomonas marina</name>
    <dbReference type="NCBI Taxonomy" id="917"/>
    <lineage>
        <taxon>Bacteria</taxon>
        <taxon>Pseudomonadati</taxon>
        <taxon>Pseudomonadota</taxon>
        <taxon>Betaproteobacteria</taxon>
        <taxon>Nitrosomonadales</taxon>
        <taxon>Nitrosomonadaceae</taxon>
        <taxon>Nitrosomonas</taxon>
    </lineage>
</organism>
<feature type="domain" description="Core" evidence="2">
    <location>
        <begin position="15"/>
        <end position="117"/>
    </location>
</feature>
<protein>
    <submittedName>
        <fullName evidence="3">Iron-sulfur cluster assembly protein</fullName>
    </submittedName>
</protein>
<accession>A0A1H9YTQ9</accession>
<sequence length="127" mass="14286">MRCLMIDKRKPKYIMSLTLTENAAKHIKQQIAKQGHGIALRIGIQKSGCSGYSYTYDLADEIKKDDRLFISEDTNIVVNTNDLPFLNGSKIDFVQEGLNSFYKLSNPNIDNTCGCGESFSLNESVER</sequence>
<dbReference type="InterPro" id="IPR016092">
    <property type="entry name" value="ATAP"/>
</dbReference>
<dbReference type="InterPro" id="IPR050322">
    <property type="entry name" value="Fe-S_cluster_asmbl/transfer"/>
</dbReference>
<dbReference type="Pfam" id="PF01521">
    <property type="entry name" value="Fe-S_biosyn"/>
    <property type="match status" value="1"/>
</dbReference>
<dbReference type="PANTHER" id="PTHR10072:SF41">
    <property type="entry name" value="IRON-SULFUR CLUSTER ASSEMBLY 1 HOMOLOG, MITOCHONDRIAL"/>
    <property type="match status" value="1"/>
</dbReference>
<dbReference type="GO" id="GO:0005829">
    <property type="term" value="C:cytosol"/>
    <property type="evidence" value="ECO:0007669"/>
    <property type="project" value="TreeGrafter"/>
</dbReference>
<dbReference type="NCBIfam" id="TIGR00049">
    <property type="entry name" value="iron-sulfur cluster assembly accessory protein"/>
    <property type="match status" value="1"/>
</dbReference>
<dbReference type="GO" id="GO:0016226">
    <property type="term" value="P:iron-sulfur cluster assembly"/>
    <property type="evidence" value="ECO:0007669"/>
    <property type="project" value="InterPro"/>
</dbReference>
<evidence type="ECO:0000259" key="2">
    <source>
        <dbReference type="Pfam" id="PF01521"/>
    </source>
</evidence>